<dbReference type="InterPro" id="IPR053195">
    <property type="entry name" value="Bax-like"/>
</dbReference>
<dbReference type="STRING" id="2518989.IMCC3088_1640"/>
<protein>
    <submittedName>
        <fullName evidence="2">Putative Bax protein</fullName>
    </submittedName>
</protein>
<evidence type="ECO:0000313" key="2">
    <source>
        <dbReference type="EMBL" id="EGG29578.1"/>
    </source>
</evidence>
<evidence type="ECO:0000313" key="3">
    <source>
        <dbReference type="Proteomes" id="UP000005615"/>
    </source>
</evidence>
<dbReference type="PANTHER" id="PTHR40572:SF1">
    <property type="entry name" value="PROTEIN BAX"/>
    <property type="match status" value="1"/>
</dbReference>
<dbReference type="EMBL" id="AEIG01000043">
    <property type="protein sequence ID" value="EGG29578.1"/>
    <property type="molecule type" value="Genomic_DNA"/>
</dbReference>
<evidence type="ECO:0000259" key="1">
    <source>
        <dbReference type="Pfam" id="PF01832"/>
    </source>
</evidence>
<accession>F3L273</accession>
<organism evidence="2 3">
    <name type="scientific">Aequoribacter fuscus</name>
    <dbReference type="NCBI Taxonomy" id="2518989"/>
    <lineage>
        <taxon>Bacteria</taxon>
        <taxon>Pseudomonadati</taxon>
        <taxon>Pseudomonadota</taxon>
        <taxon>Gammaproteobacteria</taxon>
        <taxon>Cellvibrionales</taxon>
        <taxon>Halieaceae</taxon>
        <taxon>Aequoribacter</taxon>
    </lineage>
</organism>
<reference evidence="2 3" key="1">
    <citation type="journal article" date="2011" name="J. Bacteriol.">
        <title>Genome sequence of strain IMCC3088, a proteorhodopsin-containing marine bacterium belonging to the OM60/NOR5 clade.</title>
        <authorList>
            <person name="Jang Y."/>
            <person name="Oh H.M."/>
            <person name="Kang I."/>
            <person name="Lee K."/>
            <person name="Yang S.J."/>
            <person name="Cho J.C."/>
        </authorList>
    </citation>
    <scope>NUCLEOTIDE SEQUENCE [LARGE SCALE GENOMIC DNA]</scope>
    <source>
        <strain evidence="2 3">IMCC3088</strain>
    </source>
</reference>
<dbReference type="Proteomes" id="UP000005615">
    <property type="component" value="Unassembled WGS sequence"/>
</dbReference>
<dbReference type="PROSITE" id="PS51257">
    <property type="entry name" value="PROKAR_LIPOPROTEIN"/>
    <property type="match status" value="1"/>
</dbReference>
<dbReference type="InterPro" id="IPR002901">
    <property type="entry name" value="MGlyc_endo_b_GlcNAc-like_dom"/>
</dbReference>
<dbReference type="eggNOG" id="COG2992">
    <property type="taxonomic scope" value="Bacteria"/>
</dbReference>
<comment type="caution">
    <text evidence="2">The sequence shown here is derived from an EMBL/GenBank/DDBJ whole genome shotgun (WGS) entry which is preliminary data.</text>
</comment>
<dbReference type="GO" id="GO:0004040">
    <property type="term" value="F:amidase activity"/>
    <property type="evidence" value="ECO:0007669"/>
    <property type="project" value="InterPro"/>
</dbReference>
<feature type="domain" description="Mannosyl-glycoprotein endo-beta-N-acetylglucosamidase-like" evidence="1">
    <location>
        <begin position="100"/>
        <end position="232"/>
    </location>
</feature>
<dbReference type="AlphaFoldDB" id="F3L273"/>
<gene>
    <name evidence="2" type="ORF">IMCC3088_1640</name>
</gene>
<dbReference type="OrthoDB" id="9788155at2"/>
<proteinExistence type="predicted"/>
<dbReference type="Pfam" id="PF01832">
    <property type="entry name" value="Glucosaminidase"/>
    <property type="match status" value="1"/>
</dbReference>
<dbReference type="PANTHER" id="PTHR40572">
    <property type="entry name" value="PROTEIN BAX"/>
    <property type="match status" value="1"/>
</dbReference>
<dbReference type="Gene3D" id="1.10.530.10">
    <property type="match status" value="1"/>
</dbReference>
<name>F3L273_9GAMM</name>
<keyword evidence="3" id="KW-1185">Reference proteome</keyword>
<sequence length="252" mass="28828">MSPVFKRHFWLAGLLFSSLTSCFAGEHAPPDFAAIESVQARKTAFFDYLQPIAARVNTSILEDRSRLLDIAESKDSIGWWDRRFLNRLAERYDVDPSDKQTLLRRVDVLPVSLLLAQAANESNWGRSRFATQGKALFGQWCFTPGCGMVPKGRPAGQTYEVRSFSTYRDSVKAYVHNLNTGDAYRELRLIREQERKRLSSPEGAELAEGLIRYSTRGEEYVKEIQSMIRFNKLDRFDDVASACSHTEMDHRC</sequence>
<dbReference type="RefSeq" id="WP_009575871.1">
    <property type="nucleotide sequence ID" value="NZ_AEIG01000043.1"/>
</dbReference>